<evidence type="ECO:0000313" key="1">
    <source>
        <dbReference type="EMBL" id="GJS88150.1"/>
    </source>
</evidence>
<evidence type="ECO:0008006" key="3">
    <source>
        <dbReference type="Google" id="ProtNLM"/>
    </source>
</evidence>
<name>A0ABQ4ZGJ0_9ASTR</name>
<accession>A0ABQ4ZGJ0</accession>
<sequence length="118" mass="13365">MDNDILEGVRVGKDEVMVSQLQYANDTIIFGEWSKENACSLMNVLSVLKRLPIGVNMRRVSAWNDVIDRFKSRLFEWKAKAMSFGSRLTLVKSAIGALEKVRKNFFWGGLGEGENFMG</sequence>
<proteinExistence type="predicted"/>
<organism evidence="1 2">
    <name type="scientific">Tanacetum coccineum</name>
    <dbReference type="NCBI Taxonomy" id="301880"/>
    <lineage>
        <taxon>Eukaryota</taxon>
        <taxon>Viridiplantae</taxon>
        <taxon>Streptophyta</taxon>
        <taxon>Embryophyta</taxon>
        <taxon>Tracheophyta</taxon>
        <taxon>Spermatophyta</taxon>
        <taxon>Magnoliopsida</taxon>
        <taxon>eudicotyledons</taxon>
        <taxon>Gunneridae</taxon>
        <taxon>Pentapetalae</taxon>
        <taxon>asterids</taxon>
        <taxon>campanulids</taxon>
        <taxon>Asterales</taxon>
        <taxon>Asteraceae</taxon>
        <taxon>Asteroideae</taxon>
        <taxon>Anthemideae</taxon>
        <taxon>Anthemidinae</taxon>
        <taxon>Tanacetum</taxon>
    </lineage>
</organism>
<reference evidence="1" key="2">
    <citation type="submission" date="2022-01" db="EMBL/GenBank/DDBJ databases">
        <authorList>
            <person name="Yamashiro T."/>
            <person name="Shiraishi A."/>
            <person name="Satake H."/>
            <person name="Nakayama K."/>
        </authorList>
    </citation>
    <scope>NUCLEOTIDE SEQUENCE</scope>
</reference>
<dbReference type="Proteomes" id="UP001151760">
    <property type="component" value="Unassembled WGS sequence"/>
</dbReference>
<evidence type="ECO:0000313" key="2">
    <source>
        <dbReference type="Proteomes" id="UP001151760"/>
    </source>
</evidence>
<gene>
    <name evidence="1" type="ORF">Tco_0770786</name>
</gene>
<dbReference type="PANTHER" id="PTHR33116">
    <property type="entry name" value="REVERSE TRANSCRIPTASE ZINC-BINDING DOMAIN-CONTAINING PROTEIN-RELATED-RELATED"/>
    <property type="match status" value="1"/>
</dbReference>
<reference evidence="1" key="1">
    <citation type="journal article" date="2022" name="Int. J. Mol. Sci.">
        <title>Draft Genome of Tanacetum Coccineum: Genomic Comparison of Closely Related Tanacetum-Family Plants.</title>
        <authorList>
            <person name="Yamashiro T."/>
            <person name="Shiraishi A."/>
            <person name="Nakayama K."/>
            <person name="Satake H."/>
        </authorList>
    </citation>
    <scope>NUCLEOTIDE SEQUENCE</scope>
</reference>
<dbReference type="EMBL" id="BQNB010011252">
    <property type="protein sequence ID" value="GJS88150.1"/>
    <property type="molecule type" value="Genomic_DNA"/>
</dbReference>
<dbReference type="PANTHER" id="PTHR33116:SF78">
    <property type="entry name" value="OS12G0587133 PROTEIN"/>
    <property type="match status" value="1"/>
</dbReference>
<protein>
    <recommendedName>
        <fullName evidence="3">Reverse transcriptase</fullName>
    </recommendedName>
</protein>
<comment type="caution">
    <text evidence="1">The sequence shown here is derived from an EMBL/GenBank/DDBJ whole genome shotgun (WGS) entry which is preliminary data.</text>
</comment>
<keyword evidence="2" id="KW-1185">Reference proteome</keyword>